<evidence type="ECO:0000313" key="2">
    <source>
        <dbReference type="EMBL" id="JAD38297.1"/>
    </source>
</evidence>
<dbReference type="AlphaFoldDB" id="A0A0A8ZTY0"/>
<dbReference type="EMBL" id="GBRH01259598">
    <property type="protein sequence ID" value="JAD38297.1"/>
    <property type="molecule type" value="Transcribed_RNA"/>
</dbReference>
<name>A0A0A8ZTY0_ARUDO</name>
<proteinExistence type="predicted"/>
<reference evidence="2" key="1">
    <citation type="submission" date="2014-09" db="EMBL/GenBank/DDBJ databases">
        <authorList>
            <person name="Magalhaes I.L.F."/>
            <person name="Oliveira U."/>
            <person name="Santos F.R."/>
            <person name="Vidigal T.H.D.A."/>
            <person name="Brescovit A.D."/>
            <person name="Santos A.J."/>
        </authorList>
    </citation>
    <scope>NUCLEOTIDE SEQUENCE</scope>
    <source>
        <tissue evidence="2">Shoot tissue taken approximately 20 cm above the soil surface</tissue>
    </source>
</reference>
<feature type="region of interest" description="Disordered" evidence="1">
    <location>
        <begin position="1"/>
        <end position="22"/>
    </location>
</feature>
<accession>A0A0A8ZTY0</accession>
<organism evidence="2">
    <name type="scientific">Arundo donax</name>
    <name type="common">Giant reed</name>
    <name type="synonym">Donax arundinaceus</name>
    <dbReference type="NCBI Taxonomy" id="35708"/>
    <lineage>
        <taxon>Eukaryota</taxon>
        <taxon>Viridiplantae</taxon>
        <taxon>Streptophyta</taxon>
        <taxon>Embryophyta</taxon>
        <taxon>Tracheophyta</taxon>
        <taxon>Spermatophyta</taxon>
        <taxon>Magnoliopsida</taxon>
        <taxon>Liliopsida</taxon>
        <taxon>Poales</taxon>
        <taxon>Poaceae</taxon>
        <taxon>PACMAD clade</taxon>
        <taxon>Arundinoideae</taxon>
        <taxon>Arundineae</taxon>
        <taxon>Arundo</taxon>
    </lineage>
</organism>
<reference evidence="2" key="2">
    <citation type="journal article" date="2015" name="Data Brief">
        <title>Shoot transcriptome of the giant reed, Arundo donax.</title>
        <authorList>
            <person name="Barrero R.A."/>
            <person name="Guerrero F.D."/>
            <person name="Moolhuijzen P."/>
            <person name="Goolsby J.A."/>
            <person name="Tidwell J."/>
            <person name="Bellgard S.E."/>
            <person name="Bellgard M.I."/>
        </authorList>
    </citation>
    <scope>NUCLEOTIDE SEQUENCE</scope>
    <source>
        <tissue evidence="2">Shoot tissue taken approximately 20 cm above the soil surface</tissue>
    </source>
</reference>
<protein>
    <submittedName>
        <fullName evidence="2">Uncharacterized protein</fullName>
    </submittedName>
</protein>
<sequence>MDALSRSLSCELRSAPSNRLRQ</sequence>
<evidence type="ECO:0000256" key="1">
    <source>
        <dbReference type="SAM" id="MobiDB-lite"/>
    </source>
</evidence>